<name>A0ABT9Z4M3_9BACI</name>
<sequence length="87" mass="10165">MNTFYLVRHGMKEKSVGDVKLSIEGIQQAKKTASYFENKKMKEIFSSPLRRAKEMAMYISDSTKISVREDIRLRERANWGGYTRTIL</sequence>
<reference evidence="1 2" key="1">
    <citation type="submission" date="2023-07" db="EMBL/GenBank/DDBJ databases">
        <title>Genomic Encyclopedia of Type Strains, Phase IV (KMG-IV): sequencing the most valuable type-strain genomes for metagenomic binning, comparative biology and taxonomic classification.</title>
        <authorList>
            <person name="Goeker M."/>
        </authorList>
    </citation>
    <scope>NUCLEOTIDE SEQUENCE [LARGE SCALE GENOMIC DNA]</scope>
    <source>
        <strain evidence="1 2">DSM 17723</strain>
    </source>
</reference>
<dbReference type="PANTHER" id="PTHR48100">
    <property type="entry name" value="BROAD-SPECIFICITY PHOSPHATASE YOR283W-RELATED"/>
    <property type="match status" value="1"/>
</dbReference>
<keyword evidence="2" id="KW-1185">Reference proteome</keyword>
<proteinExistence type="predicted"/>
<evidence type="ECO:0000313" key="1">
    <source>
        <dbReference type="EMBL" id="MDQ0227218.1"/>
    </source>
</evidence>
<evidence type="ECO:0000313" key="2">
    <source>
        <dbReference type="Proteomes" id="UP001232245"/>
    </source>
</evidence>
<dbReference type="InterPro" id="IPR050275">
    <property type="entry name" value="PGM_Phosphatase"/>
</dbReference>
<dbReference type="Proteomes" id="UP001232245">
    <property type="component" value="Unassembled WGS sequence"/>
</dbReference>
<dbReference type="Gene3D" id="3.40.50.1240">
    <property type="entry name" value="Phosphoglycerate mutase-like"/>
    <property type="match status" value="1"/>
</dbReference>
<dbReference type="InterPro" id="IPR029033">
    <property type="entry name" value="His_PPase_superfam"/>
</dbReference>
<comment type="caution">
    <text evidence="1">The sequence shown here is derived from an EMBL/GenBank/DDBJ whole genome shotgun (WGS) entry which is preliminary data.</text>
</comment>
<dbReference type="PANTHER" id="PTHR48100:SF44">
    <property type="entry name" value="PHOSPHATASE C1620.13-RELATED"/>
    <property type="match status" value="1"/>
</dbReference>
<dbReference type="InterPro" id="IPR013078">
    <property type="entry name" value="His_Pase_superF_clade-1"/>
</dbReference>
<dbReference type="EMBL" id="JAUSTZ010000008">
    <property type="protein sequence ID" value="MDQ0227218.1"/>
    <property type="molecule type" value="Genomic_DNA"/>
</dbReference>
<protein>
    <submittedName>
        <fullName evidence="1">Broad specificity phosphatase PhoE</fullName>
    </submittedName>
</protein>
<dbReference type="RefSeq" id="WP_174881691.1">
    <property type="nucleotide sequence ID" value="NZ_CADEPK010000405.1"/>
</dbReference>
<dbReference type="Pfam" id="PF00300">
    <property type="entry name" value="His_Phos_1"/>
    <property type="match status" value="1"/>
</dbReference>
<dbReference type="SUPFAM" id="SSF53254">
    <property type="entry name" value="Phosphoglycerate mutase-like"/>
    <property type="match status" value="1"/>
</dbReference>
<accession>A0ABT9Z4M3</accession>
<dbReference type="CDD" id="cd07067">
    <property type="entry name" value="HP_PGM_like"/>
    <property type="match status" value="1"/>
</dbReference>
<organism evidence="1 2">
    <name type="scientific">Metabacillus niabensis</name>
    <dbReference type="NCBI Taxonomy" id="324854"/>
    <lineage>
        <taxon>Bacteria</taxon>
        <taxon>Bacillati</taxon>
        <taxon>Bacillota</taxon>
        <taxon>Bacilli</taxon>
        <taxon>Bacillales</taxon>
        <taxon>Bacillaceae</taxon>
        <taxon>Metabacillus</taxon>
    </lineage>
</organism>
<gene>
    <name evidence="1" type="ORF">J2S02_003563</name>
</gene>